<feature type="transmembrane region" description="Helical" evidence="1">
    <location>
        <begin position="375"/>
        <end position="396"/>
    </location>
</feature>
<gene>
    <name evidence="2" type="ORF">GCM10007100_01590</name>
</gene>
<evidence type="ECO:0000256" key="1">
    <source>
        <dbReference type="SAM" id="Phobius"/>
    </source>
</evidence>
<dbReference type="EMBL" id="BMXI01000001">
    <property type="protein sequence ID" value="GHC40739.1"/>
    <property type="molecule type" value="Genomic_DNA"/>
</dbReference>
<keyword evidence="1" id="KW-1133">Transmembrane helix</keyword>
<organism evidence="2 3">
    <name type="scientific">Roseibacillus persicicus</name>
    <dbReference type="NCBI Taxonomy" id="454148"/>
    <lineage>
        <taxon>Bacteria</taxon>
        <taxon>Pseudomonadati</taxon>
        <taxon>Verrucomicrobiota</taxon>
        <taxon>Verrucomicrobiia</taxon>
        <taxon>Verrucomicrobiales</taxon>
        <taxon>Verrucomicrobiaceae</taxon>
        <taxon>Roseibacillus</taxon>
    </lineage>
</organism>
<accession>A0A918TC63</accession>
<dbReference type="Proteomes" id="UP000644507">
    <property type="component" value="Unassembled WGS sequence"/>
</dbReference>
<comment type="caution">
    <text evidence="2">The sequence shown here is derived from an EMBL/GenBank/DDBJ whole genome shotgun (WGS) entry which is preliminary data.</text>
</comment>
<dbReference type="RefSeq" id="WP_189566414.1">
    <property type="nucleotide sequence ID" value="NZ_BMXI01000001.1"/>
</dbReference>
<reference evidence="2" key="2">
    <citation type="submission" date="2020-09" db="EMBL/GenBank/DDBJ databases">
        <authorList>
            <person name="Sun Q."/>
            <person name="Kim S."/>
        </authorList>
    </citation>
    <scope>NUCLEOTIDE SEQUENCE</scope>
    <source>
        <strain evidence="2">KCTC 12988</strain>
    </source>
</reference>
<keyword evidence="1" id="KW-0812">Transmembrane</keyword>
<evidence type="ECO:0000313" key="2">
    <source>
        <dbReference type="EMBL" id="GHC40739.1"/>
    </source>
</evidence>
<keyword evidence="3" id="KW-1185">Reference proteome</keyword>
<keyword evidence="1" id="KW-0472">Membrane</keyword>
<protein>
    <submittedName>
        <fullName evidence="2">Uncharacterized protein</fullName>
    </submittedName>
</protein>
<evidence type="ECO:0000313" key="3">
    <source>
        <dbReference type="Proteomes" id="UP000644507"/>
    </source>
</evidence>
<dbReference type="AlphaFoldDB" id="A0A918TC63"/>
<proteinExistence type="predicted"/>
<sequence length="579" mass="64543">METEDTTPNLLKDYGYARSLLKNTSRGKNPDWYRDAHLLSSRLHLFESGENYLAYFWNETAAKWVSVKSIPLSADAEALEEYIQYLRSEVFPGSCRSLGVVLHLNQEASVFDFPQQEWEELHQTSLRELILHDPALVLQDRTLSSETMSFRVYPTPASPQVTTSGSAVATSRRGEELLREFREIGNRSNFPIRTAGISSPLLLLSRLPRTLGPQEKAFCIMLRFEDFSFFGFYSAQGELILLRSIKHTAKQLPHSLESTLATTAASVELADLGLKVFDCRLTPGQPLDEELSALLFNLNYQVFLPPSSEEMALPIELSTFQIEDDNPELAFAETETFGTTIAEGYHLQDFLSASAEELDRMPGAADMKLLRIGRLVTRLGIAACVLFGAFTVATSFMKMSSPDWKQGKKTTSQAAVLSRDLKKVKATERFLADRSKGWVTLELFARLFPLDGTVQFSDAEHVASAESVTSKKVVAAGLVKKWTISGFAMEEATNSLVRLNTQEGMGDVFNVVKETTGNSAFDLSQKTRNLMVNLDLSENPNFSRAAEPSTEQSFPYKFSLQITQRIEAADNLAVPITKL</sequence>
<reference evidence="2" key="1">
    <citation type="journal article" date="2014" name="Int. J. Syst. Evol. Microbiol.">
        <title>Complete genome sequence of Corynebacterium casei LMG S-19264T (=DSM 44701T), isolated from a smear-ripened cheese.</title>
        <authorList>
            <consortium name="US DOE Joint Genome Institute (JGI-PGF)"/>
            <person name="Walter F."/>
            <person name="Albersmeier A."/>
            <person name="Kalinowski J."/>
            <person name="Ruckert C."/>
        </authorList>
    </citation>
    <scope>NUCLEOTIDE SEQUENCE</scope>
    <source>
        <strain evidence="2">KCTC 12988</strain>
    </source>
</reference>
<name>A0A918TC63_9BACT</name>